<dbReference type="EMBL" id="JANPWB010000011">
    <property type="protein sequence ID" value="KAJ1131589.1"/>
    <property type="molecule type" value="Genomic_DNA"/>
</dbReference>
<comment type="caution">
    <text evidence="1">The sequence shown here is derived from an EMBL/GenBank/DDBJ whole genome shotgun (WGS) entry which is preliminary data.</text>
</comment>
<accession>A0AAV7PWL3</accession>
<evidence type="ECO:0000313" key="1">
    <source>
        <dbReference type="EMBL" id="KAJ1131589.1"/>
    </source>
</evidence>
<keyword evidence="2" id="KW-1185">Reference proteome</keyword>
<name>A0AAV7PWL3_PLEWA</name>
<proteinExistence type="predicted"/>
<protein>
    <submittedName>
        <fullName evidence="1">Uncharacterized protein</fullName>
    </submittedName>
</protein>
<dbReference type="Proteomes" id="UP001066276">
    <property type="component" value="Chromosome 7"/>
</dbReference>
<sequence length="73" mass="8667">MELRTRTYRNFADASCSRARQLQELHRAVSYQKQGLSVLEFQILLVVRSLPDLYESMLKEFLVRWHIPVKDSV</sequence>
<dbReference type="AlphaFoldDB" id="A0AAV7PWL3"/>
<organism evidence="1 2">
    <name type="scientific">Pleurodeles waltl</name>
    <name type="common">Iberian ribbed newt</name>
    <dbReference type="NCBI Taxonomy" id="8319"/>
    <lineage>
        <taxon>Eukaryota</taxon>
        <taxon>Metazoa</taxon>
        <taxon>Chordata</taxon>
        <taxon>Craniata</taxon>
        <taxon>Vertebrata</taxon>
        <taxon>Euteleostomi</taxon>
        <taxon>Amphibia</taxon>
        <taxon>Batrachia</taxon>
        <taxon>Caudata</taxon>
        <taxon>Salamandroidea</taxon>
        <taxon>Salamandridae</taxon>
        <taxon>Pleurodelinae</taxon>
        <taxon>Pleurodeles</taxon>
    </lineage>
</organism>
<evidence type="ECO:0000313" key="2">
    <source>
        <dbReference type="Proteomes" id="UP001066276"/>
    </source>
</evidence>
<gene>
    <name evidence="1" type="ORF">NDU88_009924</name>
</gene>
<reference evidence="1" key="1">
    <citation type="journal article" date="2022" name="bioRxiv">
        <title>Sequencing and chromosome-scale assembly of the giantPleurodeles waltlgenome.</title>
        <authorList>
            <person name="Brown T."/>
            <person name="Elewa A."/>
            <person name="Iarovenko S."/>
            <person name="Subramanian E."/>
            <person name="Araus A.J."/>
            <person name="Petzold A."/>
            <person name="Susuki M."/>
            <person name="Suzuki K.-i.T."/>
            <person name="Hayashi T."/>
            <person name="Toyoda A."/>
            <person name="Oliveira C."/>
            <person name="Osipova E."/>
            <person name="Leigh N.D."/>
            <person name="Simon A."/>
            <person name="Yun M.H."/>
        </authorList>
    </citation>
    <scope>NUCLEOTIDE SEQUENCE</scope>
    <source>
        <strain evidence="1">20211129_DDA</strain>
        <tissue evidence="1">Liver</tissue>
    </source>
</reference>